<dbReference type="Proteomes" id="UP000633365">
    <property type="component" value="Unassembled WGS sequence"/>
</dbReference>
<feature type="active site" description="Proton donor" evidence="1">
    <location>
        <position position="68"/>
    </location>
</feature>
<feature type="binding site" evidence="2">
    <location>
        <position position="175"/>
    </location>
    <ligand>
        <name>Fe cation</name>
        <dbReference type="ChEBI" id="CHEBI:24875"/>
        <label>2</label>
    </ligand>
</feature>
<dbReference type="GO" id="GO:0004113">
    <property type="term" value="F:2',3'-cyclic-nucleotide 3'-phosphodiesterase activity"/>
    <property type="evidence" value="ECO:0007669"/>
    <property type="project" value="TreeGrafter"/>
</dbReference>
<dbReference type="RefSeq" id="WP_186833531.1">
    <property type="nucleotide sequence ID" value="NZ_JAEQMG010000201.1"/>
</dbReference>
<dbReference type="InterPro" id="IPR029052">
    <property type="entry name" value="Metallo-depent_PP-like"/>
</dbReference>
<accession>A0A934WUQ7</accession>
<comment type="caution">
    <text evidence="3">The sequence shown here is derived from an EMBL/GenBank/DDBJ whole genome shotgun (WGS) entry which is preliminary data.</text>
</comment>
<evidence type="ECO:0000313" key="4">
    <source>
        <dbReference type="Proteomes" id="UP000633365"/>
    </source>
</evidence>
<keyword evidence="4" id="KW-1185">Reference proteome</keyword>
<feature type="binding site" evidence="2">
    <location>
        <position position="39"/>
    </location>
    <ligand>
        <name>Fe cation</name>
        <dbReference type="ChEBI" id="CHEBI:24875"/>
        <label>1</label>
    </ligand>
</feature>
<dbReference type="PANTHER" id="PTHR36303">
    <property type="entry name" value="2',3'-CYCLIC-NUCLEOTIDE 2'-PHOSPHODIESTERASE"/>
    <property type="match status" value="1"/>
</dbReference>
<feature type="binding site" evidence="2">
    <location>
        <position position="150"/>
    </location>
    <ligand>
        <name>Fe cation</name>
        <dbReference type="ChEBI" id="CHEBI:24875"/>
        <label>2</label>
    </ligand>
</feature>
<dbReference type="NCBIfam" id="TIGR00282">
    <property type="entry name" value="TIGR00282 family metallophosphoesterase"/>
    <property type="match status" value="1"/>
</dbReference>
<dbReference type="InterPro" id="IPR005235">
    <property type="entry name" value="YmdB-like"/>
</dbReference>
<feature type="binding site" evidence="2">
    <location>
        <position position="8"/>
    </location>
    <ligand>
        <name>Fe cation</name>
        <dbReference type="ChEBI" id="CHEBI:24875"/>
        <label>1</label>
    </ligand>
</feature>
<reference evidence="3" key="1">
    <citation type="submission" date="2021-01" db="EMBL/GenBank/DDBJ databases">
        <title>Genome public.</title>
        <authorList>
            <person name="Liu C."/>
            <person name="Sun Q."/>
        </authorList>
    </citation>
    <scope>NUCLEOTIDE SEQUENCE</scope>
    <source>
        <strain evidence="3">M6</strain>
    </source>
</reference>
<dbReference type="Pfam" id="PF13277">
    <property type="entry name" value="YmdB"/>
    <property type="match status" value="1"/>
</dbReference>
<keyword evidence="2" id="KW-0479">Metal-binding</keyword>
<evidence type="ECO:0000256" key="2">
    <source>
        <dbReference type="PIRSR" id="PIRSR004789-51"/>
    </source>
</evidence>
<sequence>MRIMCIGDVVGSVGCEFLRQRLPRFKQQQQIDFVICNGENSADGNGITPRSAEHLFTSGVDFITLGNHSFRRKEVYPYLDEHPHIIRPANYPTSSTPGCGWAVVDMGFTSIGVINLMGQQFMDANLDNPFIRADQILKELDAKIILVDFHAEATSEKRAMGFYLDGRVSAVFGTHTHVLTGDAQVLPEGTGYITDVGMTGVIDSILGVKKEIILRRFTTQLPERFDLARGDCKLNCAVFDIDRNSGKCTAAQSYELI</sequence>
<gene>
    <name evidence="3" type="ORF">JKK62_17240</name>
</gene>
<feature type="binding site" evidence="2">
    <location>
        <position position="67"/>
    </location>
    <ligand>
        <name>Fe cation</name>
        <dbReference type="ChEBI" id="CHEBI:24875"/>
        <label>2</label>
    </ligand>
</feature>
<dbReference type="PANTHER" id="PTHR36303:SF1">
    <property type="entry name" value="2',3'-CYCLIC-NUCLEOTIDE 2'-PHOSPHODIESTERASE"/>
    <property type="match status" value="1"/>
</dbReference>
<organism evidence="3 4">
    <name type="scientific">Ruminococcus difficilis</name>
    <dbReference type="NCBI Taxonomy" id="2763069"/>
    <lineage>
        <taxon>Bacteria</taxon>
        <taxon>Bacillati</taxon>
        <taxon>Bacillota</taxon>
        <taxon>Clostridia</taxon>
        <taxon>Eubacteriales</taxon>
        <taxon>Oscillospiraceae</taxon>
        <taxon>Ruminococcus</taxon>
    </lineage>
</organism>
<dbReference type="EMBL" id="JAEQMG010000201">
    <property type="protein sequence ID" value="MBK6090353.1"/>
    <property type="molecule type" value="Genomic_DNA"/>
</dbReference>
<dbReference type="CDD" id="cd07382">
    <property type="entry name" value="MPP_DR1281"/>
    <property type="match status" value="1"/>
</dbReference>
<dbReference type="GO" id="GO:0046872">
    <property type="term" value="F:metal ion binding"/>
    <property type="evidence" value="ECO:0007669"/>
    <property type="project" value="UniProtKB-KW"/>
</dbReference>
<dbReference type="PIRSF" id="PIRSF004789">
    <property type="entry name" value="DR1281"/>
    <property type="match status" value="1"/>
</dbReference>
<dbReference type="AlphaFoldDB" id="A0A934WUQ7"/>
<proteinExistence type="predicted"/>
<evidence type="ECO:0000313" key="3">
    <source>
        <dbReference type="EMBL" id="MBK6090353.1"/>
    </source>
</evidence>
<feature type="binding site" evidence="2">
    <location>
        <position position="39"/>
    </location>
    <ligand>
        <name>Fe cation</name>
        <dbReference type="ChEBI" id="CHEBI:24875"/>
        <label>2</label>
    </ligand>
</feature>
<dbReference type="SUPFAM" id="SSF56300">
    <property type="entry name" value="Metallo-dependent phosphatases"/>
    <property type="match status" value="1"/>
</dbReference>
<feature type="binding site" evidence="2">
    <location>
        <position position="40"/>
    </location>
    <ligand>
        <name>Fe cation</name>
        <dbReference type="ChEBI" id="CHEBI:24875"/>
        <label>1</label>
    </ligand>
</feature>
<feature type="binding site" evidence="2">
    <location>
        <position position="177"/>
    </location>
    <ligand>
        <name>Fe cation</name>
        <dbReference type="ChEBI" id="CHEBI:24875"/>
        <label>1</label>
    </ligand>
</feature>
<evidence type="ECO:0000256" key="1">
    <source>
        <dbReference type="PIRSR" id="PIRSR004789-50"/>
    </source>
</evidence>
<protein>
    <submittedName>
        <fullName evidence="3">TIGR00282 family metallophosphoesterase</fullName>
    </submittedName>
</protein>
<name>A0A934WUQ7_9FIRM</name>
<dbReference type="Gene3D" id="3.60.21.10">
    <property type="match status" value="1"/>
</dbReference>